<dbReference type="EMBL" id="ASHM01002769">
    <property type="protein sequence ID" value="PNY08840.1"/>
    <property type="molecule type" value="Genomic_DNA"/>
</dbReference>
<evidence type="ECO:0000313" key="1">
    <source>
        <dbReference type="EMBL" id="PNY08840.1"/>
    </source>
</evidence>
<dbReference type="AlphaFoldDB" id="A0A2K3P0M7"/>
<sequence>MGDQSITKTKCGGLTTMIKALSNQIATLTTKVDDIDNNNNRNNNRNKNYSLTDLLRHASRMAVDEIFSFINNDTTEIIEAFVVGKNRVIEDLSSSKVVETDEF</sequence>
<evidence type="ECO:0000313" key="2">
    <source>
        <dbReference type="Proteomes" id="UP000236291"/>
    </source>
</evidence>
<name>A0A2K3P0M7_TRIPR</name>
<dbReference type="Proteomes" id="UP000236291">
    <property type="component" value="Unassembled WGS sequence"/>
</dbReference>
<comment type="caution">
    <text evidence="1">The sequence shown here is derived from an EMBL/GenBank/DDBJ whole genome shotgun (WGS) entry which is preliminary data.</text>
</comment>
<gene>
    <name evidence="1" type="ORF">L195_g005377</name>
</gene>
<proteinExistence type="predicted"/>
<reference evidence="1 2" key="1">
    <citation type="journal article" date="2014" name="Am. J. Bot.">
        <title>Genome assembly and annotation for red clover (Trifolium pratense; Fabaceae).</title>
        <authorList>
            <person name="Istvanek J."/>
            <person name="Jaros M."/>
            <person name="Krenek A."/>
            <person name="Repkova J."/>
        </authorList>
    </citation>
    <scope>NUCLEOTIDE SEQUENCE [LARGE SCALE GENOMIC DNA]</scope>
    <source>
        <strain evidence="2">cv. Tatra</strain>
        <tissue evidence="1">Young leaves</tissue>
    </source>
</reference>
<accession>A0A2K3P0M7</accession>
<organism evidence="1 2">
    <name type="scientific">Trifolium pratense</name>
    <name type="common">Red clover</name>
    <dbReference type="NCBI Taxonomy" id="57577"/>
    <lineage>
        <taxon>Eukaryota</taxon>
        <taxon>Viridiplantae</taxon>
        <taxon>Streptophyta</taxon>
        <taxon>Embryophyta</taxon>
        <taxon>Tracheophyta</taxon>
        <taxon>Spermatophyta</taxon>
        <taxon>Magnoliopsida</taxon>
        <taxon>eudicotyledons</taxon>
        <taxon>Gunneridae</taxon>
        <taxon>Pentapetalae</taxon>
        <taxon>rosids</taxon>
        <taxon>fabids</taxon>
        <taxon>Fabales</taxon>
        <taxon>Fabaceae</taxon>
        <taxon>Papilionoideae</taxon>
        <taxon>50 kb inversion clade</taxon>
        <taxon>NPAAA clade</taxon>
        <taxon>Hologalegina</taxon>
        <taxon>IRL clade</taxon>
        <taxon>Trifolieae</taxon>
        <taxon>Trifolium</taxon>
    </lineage>
</organism>
<reference evidence="1 2" key="2">
    <citation type="journal article" date="2017" name="Front. Plant Sci.">
        <title>Gene Classification and Mining of Molecular Markers Useful in Red Clover (Trifolium pratense) Breeding.</title>
        <authorList>
            <person name="Istvanek J."/>
            <person name="Dluhosova J."/>
            <person name="Dluhos P."/>
            <person name="Patkova L."/>
            <person name="Nedelnik J."/>
            <person name="Repkova J."/>
        </authorList>
    </citation>
    <scope>NUCLEOTIDE SEQUENCE [LARGE SCALE GENOMIC DNA]</scope>
    <source>
        <strain evidence="2">cv. Tatra</strain>
        <tissue evidence="1">Young leaves</tissue>
    </source>
</reference>
<protein>
    <submittedName>
        <fullName evidence="1">Uncharacterized protein</fullName>
    </submittedName>
</protein>